<dbReference type="InterPro" id="IPR046478">
    <property type="entry name" value="DUF6799"/>
</dbReference>
<dbReference type="AlphaFoldDB" id="B4D548"/>
<proteinExistence type="predicted"/>
<dbReference type="InParanoid" id="B4D548"/>
<dbReference type="Proteomes" id="UP000005824">
    <property type="component" value="Unassembled WGS sequence"/>
</dbReference>
<comment type="caution">
    <text evidence="3">The sequence shown here is derived from an EMBL/GenBank/DDBJ whole genome shotgun (WGS) entry which is preliminary data.</text>
</comment>
<dbReference type="Pfam" id="PF20606">
    <property type="entry name" value="DUF6799"/>
    <property type="match status" value="1"/>
</dbReference>
<evidence type="ECO:0000313" key="3">
    <source>
        <dbReference type="EMBL" id="EDY18253.1"/>
    </source>
</evidence>
<organism evidence="3 4">
    <name type="scientific">Chthoniobacter flavus Ellin428</name>
    <dbReference type="NCBI Taxonomy" id="497964"/>
    <lineage>
        <taxon>Bacteria</taxon>
        <taxon>Pseudomonadati</taxon>
        <taxon>Verrucomicrobiota</taxon>
        <taxon>Spartobacteria</taxon>
        <taxon>Chthoniobacterales</taxon>
        <taxon>Chthoniobacteraceae</taxon>
        <taxon>Chthoniobacter</taxon>
    </lineage>
</organism>
<protein>
    <recommendedName>
        <fullName evidence="2">DUF6799 domain-containing protein</fullName>
    </recommendedName>
</protein>
<gene>
    <name evidence="3" type="ORF">CfE428DRAFT_4037</name>
</gene>
<name>B4D548_9BACT</name>
<sequence length="99" mass="10490" precursor="true">MIAKTSKLTRMALSAAAVLCLGATAMAGPDPMYIMLNGKMMKVTPMTRDVTMKNGCKVCCVGTYTDAKGKTVYLKSGDMVSTEGMLMKPYARSLHGGGQ</sequence>
<evidence type="ECO:0000256" key="1">
    <source>
        <dbReference type="SAM" id="SignalP"/>
    </source>
</evidence>
<evidence type="ECO:0000313" key="4">
    <source>
        <dbReference type="Proteomes" id="UP000005824"/>
    </source>
</evidence>
<evidence type="ECO:0000259" key="2">
    <source>
        <dbReference type="Pfam" id="PF20606"/>
    </source>
</evidence>
<reference evidence="3 4" key="1">
    <citation type="journal article" date="2011" name="J. Bacteriol.">
        <title>Genome sequence of Chthoniobacter flavus Ellin428, an aerobic heterotrophic soil bacterium.</title>
        <authorList>
            <person name="Kant R."/>
            <person name="van Passel M.W."/>
            <person name="Palva A."/>
            <person name="Lucas S."/>
            <person name="Lapidus A."/>
            <person name="Glavina Del Rio T."/>
            <person name="Dalin E."/>
            <person name="Tice H."/>
            <person name="Bruce D."/>
            <person name="Goodwin L."/>
            <person name="Pitluck S."/>
            <person name="Larimer F.W."/>
            <person name="Land M.L."/>
            <person name="Hauser L."/>
            <person name="Sangwan P."/>
            <person name="de Vos W.M."/>
            <person name="Janssen P.H."/>
            <person name="Smidt H."/>
        </authorList>
    </citation>
    <scope>NUCLEOTIDE SEQUENCE [LARGE SCALE GENOMIC DNA]</scope>
    <source>
        <strain evidence="3 4">Ellin428</strain>
    </source>
</reference>
<dbReference type="RefSeq" id="WP_006981361.1">
    <property type="nucleotide sequence ID" value="NZ_ABVL01000013.1"/>
</dbReference>
<feature type="signal peptide" evidence="1">
    <location>
        <begin position="1"/>
        <end position="27"/>
    </location>
</feature>
<feature type="chain" id="PRO_5002803171" description="DUF6799 domain-containing protein" evidence="1">
    <location>
        <begin position="28"/>
        <end position="99"/>
    </location>
</feature>
<dbReference type="EMBL" id="ABVL01000013">
    <property type="protein sequence ID" value="EDY18253.1"/>
    <property type="molecule type" value="Genomic_DNA"/>
</dbReference>
<feature type="domain" description="DUF6799" evidence="2">
    <location>
        <begin position="33"/>
        <end position="85"/>
    </location>
</feature>
<keyword evidence="1" id="KW-0732">Signal</keyword>
<keyword evidence="4" id="KW-1185">Reference proteome</keyword>
<accession>B4D548</accession>